<dbReference type="Proteomes" id="UP000807025">
    <property type="component" value="Unassembled WGS sequence"/>
</dbReference>
<proteinExistence type="predicted"/>
<reference evidence="1" key="1">
    <citation type="submission" date="2020-11" db="EMBL/GenBank/DDBJ databases">
        <authorList>
            <consortium name="DOE Joint Genome Institute"/>
            <person name="Ahrendt S."/>
            <person name="Riley R."/>
            <person name="Andreopoulos W."/>
            <person name="Labutti K."/>
            <person name="Pangilinan J."/>
            <person name="Ruiz-Duenas F.J."/>
            <person name="Barrasa J.M."/>
            <person name="Sanchez-Garcia M."/>
            <person name="Camarero S."/>
            <person name="Miyauchi S."/>
            <person name="Serrano A."/>
            <person name="Linde D."/>
            <person name="Babiker R."/>
            <person name="Drula E."/>
            <person name="Ayuso-Fernandez I."/>
            <person name="Pacheco R."/>
            <person name="Padilla G."/>
            <person name="Ferreira P."/>
            <person name="Barriuso J."/>
            <person name="Kellner H."/>
            <person name="Castanera R."/>
            <person name="Alfaro M."/>
            <person name="Ramirez L."/>
            <person name="Pisabarro A.G."/>
            <person name="Kuo A."/>
            <person name="Tritt A."/>
            <person name="Lipzen A."/>
            <person name="He G."/>
            <person name="Yan M."/>
            <person name="Ng V."/>
            <person name="Cullen D."/>
            <person name="Martin F."/>
            <person name="Rosso M.-N."/>
            <person name="Henrissat B."/>
            <person name="Hibbett D."/>
            <person name="Martinez A.T."/>
            <person name="Grigoriev I.V."/>
        </authorList>
    </citation>
    <scope>NUCLEOTIDE SEQUENCE</scope>
    <source>
        <strain evidence="1">ATCC 90797</strain>
    </source>
</reference>
<protein>
    <submittedName>
        <fullName evidence="1">Uncharacterized protein</fullName>
    </submittedName>
</protein>
<evidence type="ECO:0000313" key="2">
    <source>
        <dbReference type="Proteomes" id="UP000807025"/>
    </source>
</evidence>
<dbReference type="OrthoDB" id="2824656at2759"/>
<comment type="caution">
    <text evidence="1">The sequence shown here is derived from an EMBL/GenBank/DDBJ whole genome shotgun (WGS) entry which is preliminary data.</text>
</comment>
<keyword evidence="2" id="KW-1185">Reference proteome</keyword>
<gene>
    <name evidence="1" type="ORF">BDN71DRAFT_1508647</name>
</gene>
<name>A0A9P5ZTW1_PLEER</name>
<dbReference type="AlphaFoldDB" id="A0A9P5ZTW1"/>
<organism evidence="1 2">
    <name type="scientific">Pleurotus eryngii</name>
    <name type="common">Boletus of the steppes</name>
    <dbReference type="NCBI Taxonomy" id="5323"/>
    <lineage>
        <taxon>Eukaryota</taxon>
        <taxon>Fungi</taxon>
        <taxon>Dikarya</taxon>
        <taxon>Basidiomycota</taxon>
        <taxon>Agaricomycotina</taxon>
        <taxon>Agaricomycetes</taxon>
        <taxon>Agaricomycetidae</taxon>
        <taxon>Agaricales</taxon>
        <taxon>Pleurotineae</taxon>
        <taxon>Pleurotaceae</taxon>
        <taxon>Pleurotus</taxon>
    </lineage>
</organism>
<dbReference type="EMBL" id="MU154586">
    <property type="protein sequence ID" value="KAF9493412.1"/>
    <property type="molecule type" value="Genomic_DNA"/>
</dbReference>
<sequence length="230" mass="26148">MENVAYKRNGICVPSEHRTVPPIISELLKFTVAPSFQLASASFANLRPTVAANGVKERYYGTDMKSSSILLWVIRAYFPFFFEEFELTPDLRQNGTLIMARLSHQSSEVRSKLWTLTKRRKLVLPFARDSIPRPALTAPVCELHYFLHVDKTADKSLAYSLNKTFTDRYLADGFAGGHWSTATNDGDMNYYYLGWGSRAHYAAYSKTDLFALEVDKLMPYMDDGEPTSRS</sequence>
<evidence type="ECO:0000313" key="1">
    <source>
        <dbReference type="EMBL" id="KAF9493412.1"/>
    </source>
</evidence>
<accession>A0A9P5ZTW1</accession>